<feature type="transmembrane region" description="Helical" evidence="1">
    <location>
        <begin position="6"/>
        <end position="24"/>
    </location>
</feature>
<dbReference type="Proteomes" id="UP000620550">
    <property type="component" value="Unassembled WGS sequence"/>
</dbReference>
<proteinExistence type="predicted"/>
<evidence type="ECO:0000313" key="2">
    <source>
        <dbReference type="EMBL" id="GHE23369.1"/>
    </source>
</evidence>
<comment type="caution">
    <text evidence="2">The sequence shown here is derived from an EMBL/GenBank/DDBJ whole genome shotgun (WGS) entry which is preliminary data.</text>
</comment>
<protein>
    <submittedName>
        <fullName evidence="2">Uncharacterized protein</fullName>
    </submittedName>
</protein>
<keyword evidence="1" id="KW-0472">Membrane</keyword>
<evidence type="ECO:0000313" key="3">
    <source>
        <dbReference type="Proteomes" id="UP000620550"/>
    </source>
</evidence>
<dbReference type="EMBL" id="BNAF01000001">
    <property type="protein sequence ID" value="GHE23369.1"/>
    <property type="molecule type" value="Genomic_DNA"/>
</dbReference>
<gene>
    <name evidence="2" type="ORF">GCM10017764_03370</name>
</gene>
<dbReference type="RefSeq" id="WP_189624858.1">
    <property type="nucleotide sequence ID" value="NZ_BNAF01000001.1"/>
</dbReference>
<feature type="transmembrane region" description="Helical" evidence="1">
    <location>
        <begin position="52"/>
        <end position="74"/>
    </location>
</feature>
<keyword evidence="3" id="KW-1185">Reference proteome</keyword>
<evidence type="ECO:0000256" key="1">
    <source>
        <dbReference type="SAM" id="Phobius"/>
    </source>
</evidence>
<feature type="transmembrane region" description="Helical" evidence="1">
    <location>
        <begin position="80"/>
        <end position="100"/>
    </location>
</feature>
<accession>A0ABQ3HT25</accession>
<sequence>MEKTLAVFIPIAFFICVTLCVYFVSRFRYEAITKLGGPIPRNPAVKQSWKRFGVVVLGFGLGMLITGILLNKGVIVENDWAGLFIVGIITLFVGASLIVADKLTDKDQSVDG</sequence>
<keyword evidence="1" id="KW-1133">Transmembrane helix</keyword>
<organism evidence="2 3">
    <name type="scientific">Sphingobacterium griseoflavum</name>
    <dbReference type="NCBI Taxonomy" id="1474952"/>
    <lineage>
        <taxon>Bacteria</taxon>
        <taxon>Pseudomonadati</taxon>
        <taxon>Bacteroidota</taxon>
        <taxon>Sphingobacteriia</taxon>
        <taxon>Sphingobacteriales</taxon>
        <taxon>Sphingobacteriaceae</taxon>
        <taxon>Sphingobacterium</taxon>
    </lineage>
</organism>
<keyword evidence="1" id="KW-0812">Transmembrane</keyword>
<name>A0ABQ3HT25_9SPHI</name>
<reference evidence="3" key="1">
    <citation type="journal article" date="2019" name="Int. J. Syst. Evol. Microbiol.">
        <title>The Global Catalogue of Microorganisms (GCM) 10K type strain sequencing project: providing services to taxonomists for standard genome sequencing and annotation.</title>
        <authorList>
            <consortium name="The Broad Institute Genomics Platform"/>
            <consortium name="The Broad Institute Genome Sequencing Center for Infectious Disease"/>
            <person name="Wu L."/>
            <person name="Ma J."/>
        </authorList>
    </citation>
    <scope>NUCLEOTIDE SEQUENCE [LARGE SCALE GENOMIC DNA]</scope>
    <source>
        <strain evidence="3">CGMCC 1.12966</strain>
    </source>
</reference>